<dbReference type="OrthoDB" id="9848289at2"/>
<dbReference type="STRING" id="1129794.C427_0730"/>
<evidence type="ECO:0000313" key="2">
    <source>
        <dbReference type="Proteomes" id="UP000011864"/>
    </source>
</evidence>
<dbReference type="KEGG" id="gps:C427_0730"/>
<reference evidence="1 2" key="1">
    <citation type="journal article" date="2013" name="Genome Announc.">
        <title>Complete Genome Sequence of Glaciecola psychrophila Strain 170T.</title>
        <authorList>
            <person name="Yin J."/>
            <person name="Chen J."/>
            <person name="Liu G."/>
            <person name="Yu Y."/>
            <person name="Song L."/>
            <person name="Wang X."/>
            <person name="Qu X."/>
        </authorList>
    </citation>
    <scope>NUCLEOTIDE SEQUENCE [LARGE SCALE GENOMIC DNA]</scope>
    <source>
        <strain evidence="1 2">170</strain>
    </source>
</reference>
<gene>
    <name evidence="1" type="ORF">C427_0730</name>
</gene>
<protein>
    <submittedName>
        <fullName evidence="1">Uncharacterized protein</fullName>
    </submittedName>
</protein>
<dbReference type="Proteomes" id="UP000011864">
    <property type="component" value="Chromosome"/>
</dbReference>
<organism evidence="1 2">
    <name type="scientific">Paraglaciecola psychrophila 170</name>
    <dbReference type="NCBI Taxonomy" id="1129794"/>
    <lineage>
        <taxon>Bacteria</taxon>
        <taxon>Pseudomonadati</taxon>
        <taxon>Pseudomonadota</taxon>
        <taxon>Gammaproteobacteria</taxon>
        <taxon>Alteromonadales</taxon>
        <taxon>Alteromonadaceae</taxon>
        <taxon>Paraglaciecola</taxon>
    </lineage>
</organism>
<name>K6YVJ4_9ALTE</name>
<sequence length="71" mass="7719">MGGIVWSDSDENILNNGQAIVLSDSRVTEQIYILDNTPQLLEISLSINRLVSRKFLLLGGVIASCDLATIT</sequence>
<proteinExistence type="predicted"/>
<keyword evidence="2" id="KW-1185">Reference proteome</keyword>
<accession>K6YVJ4</accession>
<dbReference type="AlphaFoldDB" id="K6YVJ4"/>
<evidence type="ECO:0000313" key="1">
    <source>
        <dbReference type="EMBL" id="AGH42840.1"/>
    </source>
</evidence>
<dbReference type="EMBL" id="CP003837">
    <property type="protein sequence ID" value="AGH42840.1"/>
    <property type="molecule type" value="Genomic_DNA"/>
</dbReference>
<dbReference type="HOGENOM" id="CLU_2736401_0_0_6"/>